<comment type="similarity">
    <text evidence="1">Belongs to the short-chain dehydrogenases/reductases (SDR) family.</text>
</comment>
<dbReference type="PRINTS" id="PR00080">
    <property type="entry name" value="SDRFAMILY"/>
</dbReference>
<accession>A0A9D2HCJ5</accession>
<organism evidence="3 4">
    <name type="scientific">Candidatus Mailhella merdigallinarum</name>
    <dbReference type="NCBI Taxonomy" id="2838658"/>
    <lineage>
        <taxon>Bacteria</taxon>
        <taxon>Pseudomonadati</taxon>
        <taxon>Thermodesulfobacteriota</taxon>
        <taxon>Desulfovibrionia</taxon>
        <taxon>Desulfovibrionales</taxon>
        <taxon>Desulfovibrionaceae</taxon>
        <taxon>Mailhella</taxon>
    </lineage>
</organism>
<dbReference type="InterPro" id="IPR057326">
    <property type="entry name" value="KR_dom"/>
</dbReference>
<evidence type="ECO:0000259" key="2">
    <source>
        <dbReference type="SMART" id="SM00822"/>
    </source>
</evidence>
<reference evidence="3" key="2">
    <citation type="submission" date="2021-04" db="EMBL/GenBank/DDBJ databases">
        <authorList>
            <person name="Gilroy R."/>
        </authorList>
    </citation>
    <scope>NUCLEOTIDE SEQUENCE</scope>
    <source>
        <strain evidence="3">CHK186-16707</strain>
    </source>
</reference>
<dbReference type="NCBIfam" id="NF005559">
    <property type="entry name" value="PRK07231.1"/>
    <property type="match status" value="1"/>
</dbReference>
<dbReference type="Gene3D" id="3.40.50.720">
    <property type="entry name" value="NAD(P)-binding Rossmann-like Domain"/>
    <property type="match status" value="1"/>
</dbReference>
<dbReference type="AlphaFoldDB" id="A0A9D2HCJ5"/>
<dbReference type="PRINTS" id="PR00081">
    <property type="entry name" value="GDHRDH"/>
</dbReference>
<sequence>MKLSDKTALVTGAANGIGRAIAVLFAAEGASVVLVDKDEPHARETADAIIAAGGRAAVCVCDVSRQEGVDAALRTAVDAFGTVDILVNDAATQLNKPLLKTSTAEFERVIATNLTSTFMFTRDVARLMIAQGKGGAILNFSSTFAVVGSPGYLAYHASKGGIASLTRAAAVALLPYGIRVNAVAPGTVETPGLHDGARDTGDLEQGLQSFLQLQPLHRFGRPEEIARVALFLVSDDASFVVGAHWLADGAYTIV</sequence>
<dbReference type="CDD" id="cd05233">
    <property type="entry name" value="SDR_c"/>
    <property type="match status" value="1"/>
</dbReference>
<dbReference type="GO" id="GO:0047936">
    <property type="term" value="F:glucose 1-dehydrogenase [NAD(P)+] activity"/>
    <property type="evidence" value="ECO:0007669"/>
    <property type="project" value="UniProtKB-EC"/>
</dbReference>
<proteinExistence type="inferred from homology"/>
<dbReference type="Proteomes" id="UP000824225">
    <property type="component" value="Unassembled WGS sequence"/>
</dbReference>
<dbReference type="SUPFAM" id="SSF51735">
    <property type="entry name" value="NAD(P)-binding Rossmann-fold domains"/>
    <property type="match status" value="1"/>
</dbReference>
<dbReference type="InterPro" id="IPR036291">
    <property type="entry name" value="NAD(P)-bd_dom_sf"/>
</dbReference>
<dbReference type="InterPro" id="IPR002347">
    <property type="entry name" value="SDR_fam"/>
</dbReference>
<dbReference type="SMART" id="SM00822">
    <property type="entry name" value="PKS_KR"/>
    <property type="match status" value="1"/>
</dbReference>
<gene>
    <name evidence="3" type="ORF">H9962_00575</name>
</gene>
<dbReference type="PANTHER" id="PTHR42760">
    <property type="entry name" value="SHORT-CHAIN DEHYDROGENASES/REDUCTASES FAMILY MEMBER"/>
    <property type="match status" value="1"/>
</dbReference>
<protein>
    <submittedName>
        <fullName evidence="3">Glucose 1-dehydrogenase</fullName>
        <ecNumber evidence="3">1.1.1.47</ecNumber>
    </submittedName>
</protein>
<keyword evidence="3" id="KW-0560">Oxidoreductase</keyword>
<dbReference type="Pfam" id="PF13561">
    <property type="entry name" value="adh_short_C2"/>
    <property type="match status" value="1"/>
</dbReference>
<dbReference type="FunFam" id="3.40.50.720:FF:000084">
    <property type="entry name" value="Short-chain dehydrogenase reductase"/>
    <property type="match status" value="1"/>
</dbReference>
<dbReference type="EMBL" id="DXAN01000002">
    <property type="protein sequence ID" value="HJA07676.1"/>
    <property type="molecule type" value="Genomic_DNA"/>
</dbReference>
<evidence type="ECO:0000256" key="1">
    <source>
        <dbReference type="ARBA" id="ARBA00006484"/>
    </source>
</evidence>
<dbReference type="EC" id="1.1.1.47" evidence="3"/>
<reference evidence="3" key="1">
    <citation type="journal article" date="2021" name="PeerJ">
        <title>Extensive microbial diversity within the chicken gut microbiome revealed by metagenomics and culture.</title>
        <authorList>
            <person name="Gilroy R."/>
            <person name="Ravi A."/>
            <person name="Getino M."/>
            <person name="Pursley I."/>
            <person name="Horton D.L."/>
            <person name="Alikhan N.F."/>
            <person name="Baker D."/>
            <person name="Gharbi K."/>
            <person name="Hall N."/>
            <person name="Watson M."/>
            <person name="Adriaenssens E.M."/>
            <person name="Foster-Nyarko E."/>
            <person name="Jarju S."/>
            <person name="Secka A."/>
            <person name="Antonio M."/>
            <person name="Oren A."/>
            <person name="Chaudhuri R.R."/>
            <person name="La Ragione R."/>
            <person name="Hildebrand F."/>
            <person name="Pallen M.J."/>
        </authorList>
    </citation>
    <scope>NUCLEOTIDE SEQUENCE</scope>
    <source>
        <strain evidence="3">CHK186-16707</strain>
    </source>
</reference>
<evidence type="ECO:0000313" key="4">
    <source>
        <dbReference type="Proteomes" id="UP000824225"/>
    </source>
</evidence>
<evidence type="ECO:0000313" key="3">
    <source>
        <dbReference type="EMBL" id="HJA07676.1"/>
    </source>
</evidence>
<comment type="caution">
    <text evidence="3">The sequence shown here is derived from an EMBL/GenBank/DDBJ whole genome shotgun (WGS) entry which is preliminary data.</text>
</comment>
<feature type="domain" description="Ketoreductase" evidence="2">
    <location>
        <begin position="6"/>
        <end position="186"/>
    </location>
</feature>
<name>A0A9D2HCJ5_9BACT</name>